<dbReference type="Pfam" id="PF18962">
    <property type="entry name" value="Por_Secre_tail"/>
    <property type="match status" value="1"/>
</dbReference>
<feature type="chain" id="PRO_5026308847" evidence="2">
    <location>
        <begin position="36"/>
        <end position="302"/>
    </location>
</feature>
<evidence type="ECO:0000313" key="4">
    <source>
        <dbReference type="EMBL" id="MVO10480.1"/>
    </source>
</evidence>
<dbReference type="NCBIfam" id="TIGR04183">
    <property type="entry name" value="Por_Secre_tail"/>
    <property type="match status" value="1"/>
</dbReference>
<organism evidence="4 5">
    <name type="scientific">Flavobacterium profundi</name>
    <dbReference type="NCBI Taxonomy" id="1774945"/>
    <lineage>
        <taxon>Bacteria</taxon>
        <taxon>Pseudomonadati</taxon>
        <taxon>Bacteroidota</taxon>
        <taxon>Flavobacteriia</taxon>
        <taxon>Flavobacteriales</taxon>
        <taxon>Flavobacteriaceae</taxon>
        <taxon>Flavobacterium</taxon>
    </lineage>
</organism>
<keyword evidence="5" id="KW-1185">Reference proteome</keyword>
<accession>A0A6I4IUD0</accession>
<evidence type="ECO:0000256" key="2">
    <source>
        <dbReference type="SAM" id="SignalP"/>
    </source>
</evidence>
<reference evidence="5" key="1">
    <citation type="submission" date="2019-05" db="EMBL/GenBank/DDBJ databases">
        <title>Flavobacterium profundi sp. nov., isolated from a deep-sea seamount.</title>
        <authorList>
            <person name="Zhang D.-C."/>
        </authorList>
    </citation>
    <scope>NUCLEOTIDE SEQUENCE [LARGE SCALE GENOMIC DNA]</scope>
    <source>
        <strain evidence="5">TP390</strain>
    </source>
</reference>
<evidence type="ECO:0000259" key="3">
    <source>
        <dbReference type="Pfam" id="PF18962"/>
    </source>
</evidence>
<dbReference type="OrthoDB" id="197688at2"/>
<keyword evidence="1 2" id="KW-0732">Signal</keyword>
<dbReference type="EMBL" id="WQLW01000012">
    <property type="protein sequence ID" value="MVO10480.1"/>
    <property type="molecule type" value="Genomic_DNA"/>
</dbReference>
<dbReference type="AlphaFoldDB" id="A0A6I4IUD0"/>
<dbReference type="InterPro" id="IPR026444">
    <property type="entry name" value="Secre_tail"/>
</dbReference>
<name>A0A6I4IUD0_9FLAO</name>
<gene>
    <name evidence="4" type="ORF">GOQ30_15005</name>
</gene>
<evidence type="ECO:0000313" key="5">
    <source>
        <dbReference type="Proteomes" id="UP000431264"/>
    </source>
</evidence>
<sequence>MPKNKTKQIKQTSMNVRLFLCVTIASIFSITNLTAQDCSGFKTFTIGGWGTNCHGQNPGCYRDAMFDLAFPNGLTIGCGENQLVFTSSQAINDFLPSGSTPRALEEGILVNPGRTYKNVLAAQLVGVTLAMGFDEYDEEFALSSQYFGNLVITEGVFEGMNVYDFLETANGIIGGCLTGYSFSDLNATATAINENFDGGNSDNGFLSCPDNIYTERTAAVNIYPNPIASQATLEFSFKYDSPINIELYNVNGQFLNEIYNGDIKSEKKYRVSMDANALKPGVYFVKLITNLQAYTRTITITN</sequence>
<comment type="caution">
    <text evidence="4">The sequence shown here is derived from an EMBL/GenBank/DDBJ whole genome shotgun (WGS) entry which is preliminary data.</text>
</comment>
<feature type="signal peptide" evidence="2">
    <location>
        <begin position="1"/>
        <end position="35"/>
    </location>
</feature>
<proteinExistence type="predicted"/>
<protein>
    <submittedName>
        <fullName evidence="4">T9SS type A sorting domain-containing protein</fullName>
    </submittedName>
</protein>
<feature type="domain" description="Secretion system C-terminal sorting" evidence="3">
    <location>
        <begin position="222"/>
        <end position="300"/>
    </location>
</feature>
<evidence type="ECO:0000256" key="1">
    <source>
        <dbReference type="ARBA" id="ARBA00022729"/>
    </source>
</evidence>
<dbReference type="Proteomes" id="UP000431264">
    <property type="component" value="Unassembled WGS sequence"/>
</dbReference>